<dbReference type="InterPro" id="IPR046335">
    <property type="entry name" value="LacI/GalR-like_sensor"/>
</dbReference>
<feature type="region of interest" description="Disordered" evidence="4">
    <location>
        <begin position="1"/>
        <end position="25"/>
    </location>
</feature>
<reference evidence="6" key="1">
    <citation type="journal article" date="2021" name="PeerJ">
        <title>Extensive microbial diversity within the chicken gut microbiome revealed by metagenomics and culture.</title>
        <authorList>
            <person name="Gilroy R."/>
            <person name="Ravi A."/>
            <person name="Getino M."/>
            <person name="Pursley I."/>
            <person name="Horton D.L."/>
            <person name="Alikhan N.F."/>
            <person name="Baker D."/>
            <person name="Gharbi K."/>
            <person name="Hall N."/>
            <person name="Watson M."/>
            <person name="Adriaenssens E.M."/>
            <person name="Foster-Nyarko E."/>
            <person name="Jarju S."/>
            <person name="Secka A."/>
            <person name="Antonio M."/>
            <person name="Oren A."/>
            <person name="Chaudhuri R.R."/>
            <person name="La Ragione R."/>
            <person name="Hildebrand F."/>
            <person name="Pallen M.J."/>
        </authorList>
    </citation>
    <scope>NUCLEOTIDE SEQUENCE</scope>
    <source>
        <strain evidence="6">USAMLcec2-132</strain>
    </source>
</reference>
<comment type="caution">
    <text evidence="6">The sequence shown here is derived from an EMBL/GenBank/DDBJ whole genome shotgun (WGS) entry which is preliminary data.</text>
</comment>
<dbReference type="PANTHER" id="PTHR30146:SF150">
    <property type="entry name" value="ARABINOSE METABOLISM TRANSCRIPTIONAL REPRESSOR"/>
    <property type="match status" value="1"/>
</dbReference>
<dbReference type="Gene3D" id="1.10.10.10">
    <property type="entry name" value="Winged helix-like DNA-binding domain superfamily/Winged helix DNA-binding domain"/>
    <property type="match status" value="1"/>
</dbReference>
<keyword evidence="2" id="KW-0238">DNA-binding</keyword>
<evidence type="ECO:0000259" key="5">
    <source>
        <dbReference type="PROSITE" id="PS50949"/>
    </source>
</evidence>
<evidence type="ECO:0000256" key="3">
    <source>
        <dbReference type="ARBA" id="ARBA00023163"/>
    </source>
</evidence>
<evidence type="ECO:0000256" key="4">
    <source>
        <dbReference type="SAM" id="MobiDB-lite"/>
    </source>
</evidence>
<feature type="compositionally biased region" description="Polar residues" evidence="4">
    <location>
        <begin position="8"/>
        <end position="22"/>
    </location>
</feature>
<dbReference type="InterPro" id="IPR036388">
    <property type="entry name" value="WH-like_DNA-bd_sf"/>
</dbReference>
<name>A0A9D2NDX9_9FIRM</name>
<dbReference type="InterPro" id="IPR033532">
    <property type="entry name" value="AraR_ligand_bind_dom"/>
</dbReference>
<evidence type="ECO:0000313" key="6">
    <source>
        <dbReference type="EMBL" id="HJC23358.1"/>
    </source>
</evidence>
<proteinExistence type="predicted"/>
<protein>
    <submittedName>
        <fullName evidence="6">GntR family transcriptional regulator</fullName>
    </submittedName>
</protein>
<dbReference type="SMART" id="SM00345">
    <property type="entry name" value="HTH_GNTR"/>
    <property type="match status" value="1"/>
</dbReference>
<dbReference type="PRINTS" id="PR00035">
    <property type="entry name" value="HTHGNTR"/>
</dbReference>
<keyword evidence="1" id="KW-0805">Transcription regulation</keyword>
<dbReference type="InterPro" id="IPR028082">
    <property type="entry name" value="Peripla_BP_I"/>
</dbReference>
<dbReference type="GO" id="GO:0003700">
    <property type="term" value="F:DNA-binding transcription factor activity"/>
    <property type="evidence" value="ECO:0007669"/>
    <property type="project" value="InterPro"/>
</dbReference>
<dbReference type="Pfam" id="PF13377">
    <property type="entry name" value="Peripla_BP_3"/>
    <property type="match status" value="1"/>
</dbReference>
<reference evidence="6" key="2">
    <citation type="submission" date="2021-04" db="EMBL/GenBank/DDBJ databases">
        <authorList>
            <person name="Gilroy R."/>
        </authorList>
    </citation>
    <scope>NUCLEOTIDE SEQUENCE</scope>
    <source>
        <strain evidence="6">USAMLcec2-132</strain>
    </source>
</reference>
<sequence length="393" mass="44484">MRRKWPPNSVQLRKNNSTTRNGQAEGRGVEILKKEAKYLQLAALLREEIQSGELAPGQKMSSENELTALYGFSRQTVRHALALLEEEQLLARRRGSGTYVCDNRQAALENRTRIAVISTYVDSYIFPKTIQGIENDLFERGYSVQIAFTNNQLERERIVLEDIISRDDAAGIIMEATKSGLPNPNLPLIEKLMERGVPILFMNSYYPQLPLPHVTLNDRLAAMRAVEYLVNAGHRRIGALMKFDDGQGHLRYEGYLNACRKAAIPAGDQGTMWLDTEGEKNFSDYRAGILRCFQDCTAVFCYNDKLAFLLEELFKEEGIRIPEDISLISIDDSELAKLAETRLTSVRHPADRLGAKAAENLLAMLRNNSFDGTYEFDPEIVERDSVKRLSDKT</sequence>
<dbReference type="Proteomes" id="UP000823891">
    <property type="component" value="Unassembled WGS sequence"/>
</dbReference>
<keyword evidence="3" id="KW-0804">Transcription</keyword>
<dbReference type="Gene3D" id="3.40.50.2300">
    <property type="match status" value="2"/>
</dbReference>
<evidence type="ECO:0000313" key="7">
    <source>
        <dbReference type="Proteomes" id="UP000823891"/>
    </source>
</evidence>
<dbReference type="InterPro" id="IPR000524">
    <property type="entry name" value="Tscrpt_reg_HTH_GntR"/>
</dbReference>
<dbReference type="SUPFAM" id="SSF46785">
    <property type="entry name" value="Winged helix' DNA-binding domain"/>
    <property type="match status" value="1"/>
</dbReference>
<dbReference type="EMBL" id="DWWS01000021">
    <property type="protein sequence ID" value="HJC23358.1"/>
    <property type="molecule type" value="Genomic_DNA"/>
</dbReference>
<organism evidence="6 7">
    <name type="scientific">Candidatus Eisenbergiella merdavium</name>
    <dbReference type="NCBI Taxonomy" id="2838551"/>
    <lineage>
        <taxon>Bacteria</taxon>
        <taxon>Bacillati</taxon>
        <taxon>Bacillota</taxon>
        <taxon>Clostridia</taxon>
        <taxon>Lachnospirales</taxon>
        <taxon>Lachnospiraceae</taxon>
        <taxon>Eisenbergiella</taxon>
    </lineage>
</organism>
<gene>
    <name evidence="6" type="ORF">H9761_06600</name>
</gene>
<dbReference type="GO" id="GO:0000976">
    <property type="term" value="F:transcription cis-regulatory region binding"/>
    <property type="evidence" value="ECO:0007669"/>
    <property type="project" value="TreeGrafter"/>
</dbReference>
<dbReference type="SUPFAM" id="SSF53822">
    <property type="entry name" value="Periplasmic binding protein-like I"/>
    <property type="match status" value="1"/>
</dbReference>
<dbReference type="CDD" id="cd07377">
    <property type="entry name" value="WHTH_GntR"/>
    <property type="match status" value="1"/>
</dbReference>
<dbReference type="InterPro" id="IPR036390">
    <property type="entry name" value="WH_DNA-bd_sf"/>
</dbReference>
<dbReference type="PROSITE" id="PS50949">
    <property type="entry name" value="HTH_GNTR"/>
    <property type="match status" value="1"/>
</dbReference>
<accession>A0A9D2NDX9</accession>
<evidence type="ECO:0000256" key="1">
    <source>
        <dbReference type="ARBA" id="ARBA00023015"/>
    </source>
</evidence>
<evidence type="ECO:0000256" key="2">
    <source>
        <dbReference type="ARBA" id="ARBA00023125"/>
    </source>
</evidence>
<feature type="domain" description="HTH gntR-type" evidence="5">
    <location>
        <begin position="35"/>
        <end position="103"/>
    </location>
</feature>
<dbReference type="Pfam" id="PF00392">
    <property type="entry name" value="GntR"/>
    <property type="match status" value="1"/>
</dbReference>
<dbReference type="PANTHER" id="PTHR30146">
    <property type="entry name" value="LACI-RELATED TRANSCRIPTIONAL REPRESSOR"/>
    <property type="match status" value="1"/>
</dbReference>
<dbReference type="AlphaFoldDB" id="A0A9D2NDX9"/>
<dbReference type="CDD" id="cd01541">
    <property type="entry name" value="PBP1_AraR"/>
    <property type="match status" value="1"/>
</dbReference>